<dbReference type="PANTHER" id="PTHR43708">
    <property type="entry name" value="CONSERVED EXPRESSED OXIDOREDUCTASE (EUROFUNG)"/>
    <property type="match status" value="1"/>
</dbReference>
<keyword evidence="3" id="KW-0520">NAD</keyword>
<accession>A0A0A0C1F2</accession>
<feature type="non-terminal residue" evidence="6">
    <location>
        <position position="323"/>
    </location>
</feature>
<dbReference type="InterPro" id="IPR051317">
    <property type="entry name" value="Gfo/Idh/MocA_oxidoreduct"/>
</dbReference>
<evidence type="ECO:0000256" key="2">
    <source>
        <dbReference type="ARBA" id="ARBA00023002"/>
    </source>
</evidence>
<evidence type="ECO:0000313" key="6">
    <source>
        <dbReference type="EMBL" id="KGM14046.1"/>
    </source>
</evidence>
<reference evidence="6 7" key="1">
    <citation type="submission" date="2013-08" db="EMBL/GenBank/DDBJ databases">
        <title>Genome sequencing of Cellulomonas bogoriensis 69B4.</title>
        <authorList>
            <person name="Chen F."/>
            <person name="Li Y."/>
            <person name="Wang G."/>
        </authorList>
    </citation>
    <scope>NUCLEOTIDE SEQUENCE [LARGE SCALE GENOMIC DNA]</scope>
    <source>
        <strain evidence="6 7">69B4</strain>
    </source>
</reference>
<dbReference type="GO" id="GO:0016491">
    <property type="term" value="F:oxidoreductase activity"/>
    <property type="evidence" value="ECO:0007669"/>
    <property type="project" value="UniProtKB-KW"/>
</dbReference>
<sequence>MTGLRVGLVGYGDAGRGIHARLLREVGHVVTDTVTRHPARIAAAREDWAGVRVHPDLDGLLGRARELDVVVVASPSGNHLEHTRAVLGAGLPVVVDKPLAVDALQARELVVTAERAGVPLTVFQNRRWDDEQRTLRGLLERGELGRVHRFERRWERWRPVPKDRWKENAVGEGGGLLLDLGSHLVDSAVQLFGPVRTVHAEIRNLTTPADDDVFLALVHAGGVISHLSASGLCGAPGPRTRVLGDQGAYLVTSFEGEPTPFEGLAAPAGHEGWLVQGTSLTAVPRPPGGHADFYRQVGRWVAAGAPAPVDPGDAVHVAEVLDA</sequence>
<evidence type="ECO:0000256" key="3">
    <source>
        <dbReference type="ARBA" id="ARBA00023027"/>
    </source>
</evidence>
<comment type="similarity">
    <text evidence="1">Belongs to the Gfo/Idh/MocA family.</text>
</comment>
<feature type="domain" description="GFO/IDH/MocA-like oxidoreductase" evidence="5">
    <location>
        <begin position="133"/>
        <end position="249"/>
    </location>
</feature>
<dbReference type="Pfam" id="PF01408">
    <property type="entry name" value="GFO_IDH_MocA"/>
    <property type="match status" value="1"/>
</dbReference>
<organism evidence="6 7">
    <name type="scientific">Cellulomonas bogoriensis 69B4 = DSM 16987</name>
    <dbReference type="NCBI Taxonomy" id="1386082"/>
    <lineage>
        <taxon>Bacteria</taxon>
        <taxon>Bacillati</taxon>
        <taxon>Actinomycetota</taxon>
        <taxon>Actinomycetes</taxon>
        <taxon>Micrococcales</taxon>
        <taxon>Cellulomonadaceae</taxon>
        <taxon>Cellulomonas</taxon>
    </lineage>
</organism>
<keyword evidence="2" id="KW-0560">Oxidoreductase</keyword>
<dbReference type="EMBL" id="AXCZ01000015">
    <property type="protein sequence ID" value="KGM14046.1"/>
    <property type="molecule type" value="Genomic_DNA"/>
</dbReference>
<dbReference type="Gene3D" id="3.30.360.10">
    <property type="entry name" value="Dihydrodipicolinate Reductase, domain 2"/>
    <property type="match status" value="1"/>
</dbReference>
<gene>
    <name evidence="6" type="ORF">N869_06210</name>
</gene>
<dbReference type="Proteomes" id="UP000054314">
    <property type="component" value="Unassembled WGS sequence"/>
</dbReference>
<dbReference type="GO" id="GO:0000166">
    <property type="term" value="F:nucleotide binding"/>
    <property type="evidence" value="ECO:0007669"/>
    <property type="project" value="InterPro"/>
</dbReference>
<evidence type="ECO:0000313" key="7">
    <source>
        <dbReference type="Proteomes" id="UP000054314"/>
    </source>
</evidence>
<dbReference type="InterPro" id="IPR036291">
    <property type="entry name" value="NAD(P)-bd_dom_sf"/>
</dbReference>
<comment type="caution">
    <text evidence="6">The sequence shown here is derived from an EMBL/GenBank/DDBJ whole genome shotgun (WGS) entry which is preliminary data.</text>
</comment>
<dbReference type="AlphaFoldDB" id="A0A0A0C1F2"/>
<dbReference type="InterPro" id="IPR000683">
    <property type="entry name" value="Gfo/Idh/MocA-like_OxRdtase_N"/>
</dbReference>
<evidence type="ECO:0000259" key="5">
    <source>
        <dbReference type="Pfam" id="PF22725"/>
    </source>
</evidence>
<protein>
    <submittedName>
        <fullName evidence="6">Oxidoreductase</fullName>
    </submittedName>
</protein>
<dbReference type="Gene3D" id="3.40.50.720">
    <property type="entry name" value="NAD(P)-binding Rossmann-like Domain"/>
    <property type="match status" value="1"/>
</dbReference>
<proteinExistence type="inferred from homology"/>
<dbReference type="InterPro" id="IPR055170">
    <property type="entry name" value="GFO_IDH_MocA-like_dom"/>
</dbReference>
<evidence type="ECO:0000259" key="4">
    <source>
        <dbReference type="Pfam" id="PF01408"/>
    </source>
</evidence>
<dbReference type="Pfam" id="PF22725">
    <property type="entry name" value="GFO_IDH_MocA_C3"/>
    <property type="match status" value="1"/>
</dbReference>
<keyword evidence="7" id="KW-1185">Reference proteome</keyword>
<dbReference type="SUPFAM" id="SSF55347">
    <property type="entry name" value="Glyceraldehyde-3-phosphate dehydrogenase-like, C-terminal domain"/>
    <property type="match status" value="1"/>
</dbReference>
<name>A0A0A0C1F2_9CELL</name>
<dbReference type="OrthoDB" id="256869at2"/>
<evidence type="ECO:0000256" key="1">
    <source>
        <dbReference type="ARBA" id="ARBA00010928"/>
    </source>
</evidence>
<feature type="domain" description="Gfo/Idh/MocA-like oxidoreductase N-terminal" evidence="4">
    <location>
        <begin position="4"/>
        <end position="122"/>
    </location>
</feature>
<dbReference type="SUPFAM" id="SSF51735">
    <property type="entry name" value="NAD(P)-binding Rossmann-fold domains"/>
    <property type="match status" value="1"/>
</dbReference>
<dbReference type="PANTHER" id="PTHR43708:SF5">
    <property type="entry name" value="CONSERVED EXPRESSED OXIDOREDUCTASE (EUROFUNG)-RELATED"/>
    <property type="match status" value="1"/>
</dbReference>